<feature type="domain" description="2Fe-2S ferredoxin-type" evidence="4">
    <location>
        <begin position="43"/>
        <end position="147"/>
    </location>
</feature>
<keyword evidence="1" id="KW-0408">Iron</keyword>
<comment type="caution">
    <text evidence="5">The sequence shown here is derived from an EMBL/GenBank/DDBJ whole genome shotgun (WGS) entry which is preliminary data.</text>
</comment>
<dbReference type="InterPro" id="IPR012675">
    <property type="entry name" value="Beta-grasp_dom_sf"/>
</dbReference>
<evidence type="ECO:0000256" key="1">
    <source>
        <dbReference type="ARBA" id="ARBA00022714"/>
    </source>
</evidence>
<evidence type="ECO:0000256" key="2">
    <source>
        <dbReference type="ARBA" id="ARBA00023014"/>
    </source>
</evidence>
<evidence type="ECO:0000313" key="5">
    <source>
        <dbReference type="EMBL" id="GLI60753.1"/>
    </source>
</evidence>
<organism evidence="5 6">
    <name type="scientific">Volvox africanus</name>
    <dbReference type="NCBI Taxonomy" id="51714"/>
    <lineage>
        <taxon>Eukaryota</taxon>
        <taxon>Viridiplantae</taxon>
        <taxon>Chlorophyta</taxon>
        <taxon>core chlorophytes</taxon>
        <taxon>Chlorophyceae</taxon>
        <taxon>CS clade</taxon>
        <taxon>Chlamydomonadales</taxon>
        <taxon>Volvocaceae</taxon>
        <taxon>Volvox</taxon>
    </lineage>
</organism>
<feature type="compositionally biased region" description="Low complexity" evidence="3">
    <location>
        <begin position="181"/>
        <end position="192"/>
    </location>
</feature>
<dbReference type="Pfam" id="PF00111">
    <property type="entry name" value="Fer2"/>
    <property type="match status" value="1"/>
</dbReference>
<name>A0ABQ5RT33_9CHLO</name>
<accession>A0ABQ5RT33</accession>
<dbReference type="PROSITE" id="PS51085">
    <property type="entry name" value="2FE2S_FER_2"/>
    <property type="match status" value="1"/>
</dbReference>
<evidence type="ECO:0000259" key="4">
    <source>
        <dbReference type="PROSITE" id="PS51085"/>
    </source>
</evidence>
<evidence type="ECO:0000256" key="3">
    <source>
        <dbReference type="SAM" id="MobiDB-lite"/>
    </source>
</evidence>
<keyword evidence="6" id="KW-1185">Reference proteome</keyword>
<dbReference type="Gene3D" id="3.10.20.30">
    <property type="match status" value="1"/>
</dbReference>
<dbReference type="SUPFAM" id="SSF54292">
    <property type="entry name" value="2Fe-2S ferredoxin-like"/>
    <property type="match status" value="1"/>
</dbReference>
<dbReference type="CDD" id="cd00207">
    <property type="entry name" value="fer2"/>
    <property type="match status" value="1"/>
</dbReference>
<sequence length="204" mass="22398">IVVYDATVRYMNITRRQAITLRMVCSCAQHTSTLNQQIQTPKSTVKIRFRGQEIAVPYGTKLRTALLKSGLTPHSEGAVYINCRGIGSCGTCAVEISRGEVEPSSWTTAERLRLNFPPHSAPTNTRLRLACQVSCMSDLEVIKYDKFWGEGNCPLPDLQSKPASVAPLGTFEFVLDPGATNDSNGDNNSPGGRYMDTNDRSQKP</sequence>
<dbReference type="InterPro" id="IPR001041">
    <property type="entry name" value="2Fe-2S_ferredoxin-type"/>
</dbReference>
<reference evidence="5 6" key="1">
    <citation type="journal article" date="2023" name="IScience">
        <title>Expanded male sex-determining region conserved during the evolution of homothallism in the green alga Volvox.</title>
        <authorList>
            <person name="Yamamoto K."/>
            <person name="Matsuzaki R."/>
            <person name="Mahakham W."/>
            <person name="Heman W."/>
            <person name="Sekimoto H."/>
            <person name="Kawachi M."/>
            <person name="Minakuchi Y."/>
            <person name="Toyoda A."/>
            <person name="Nozaki H."/>
        </authorList>
    </citation>
    <scope>NUCLEOTIDE SEQUENCE [LARGE SCALE GENOMIC DNA]</scope>
    <source>
        <strain evidence="5 6">NIES-4468</strain>
    </source>
</reference>
<proteinExistence type="predicted"/>
<dbReference type="Proteomes" id="UP001165090">
    <property type="component" value="Unassembled WGS sequence"/>
</dbReference>
<protein>
    <recommendedName>
        <fullName evidence="4">2Fe-2S ferredoxin-type domain-containing protein</fullName>
    </recommendedName>
</protein>
<gene>
    <name evidence="5" type="ORF">VaNZ11_002983</name>
</gene>
<evidence type="ECO:0000313" key="6">
    <source>
        <dbReference type="Proteomes" id="UP001165090"/>
    </source>
</evidence>
<dbReference type="EMBL" id="BSDZ01000008">
    <property type="protein sequence ID" value="GLI60753.1"/>
    <property type="molecule type" value="Genomic_DNA"/>
</dbReference>
<feature type="region of interest" description="Disordered" evidence="3">
    <location>
        <begin position="176"/>
        <end position="204"/>
    </location>
</feature>
<keyword evidence="1" id="KW-0479">Metal-binding</keyword>
<dbReference type="InterPro" id="IPR036010">
    <property type="entry name" value="2Fe-2S_ferredoxin-like_sf"/>
</dbReference>
<feature type="non-terminal residue" evidence="5">
    <location>
        <position position="1"/>
    </location>
</feature>
<keyword evidence="2" id="KW-0411">Iron-sulfur</keyword>
<keyword evidence="1" id="KW-0001">2Fe-2S</keyword>